<dbReference type="InterPro" id="IPR008979">
    <property type="entry name" value="Galactose-bd-like_sf"/>
</dbReference>
<dbReference type="AlphaFoldDB" id="A0A0G9MKZ7"/>
<dbReference type="Gene3D" id="2.60.120.260">
    <property type="entry name" value="Galactose-binding domain-like"/>
    <property type="match status" value="1"/>
</dbReference>
<accession>A0A0G9MKZ7</accession>
<dbReference type="EMBL" id="LBHB01000006">
    <property type="protein sequence ID" value="KLE31284.1"/>
    <property type="molecule type" value="Genomic_DNA"/>
</dbReference>
<evidence type="ECO:0000256" key="3">
    <source>
        <dbReference type="ARBA" id="ARBA00023295"/>
    </source>
</evidence>
<dbReference type="SUPFAM" id="SSF51445">
    <property type="entry name" value="(Trans)glycosidases"/>
    <property type="match status" value="1"/>
</dbReference>
<evidence type="ECO:0000259" key="6">
    <source>
        <dbReference type="Pfam" id="PF02836"/>
    </source>
</evidence>
<evidence type="ECO:0000256" key="4">
    <source>
        <dbReference type="SAM" id="SignalP"/>
    </source>
</evidence>
<dbReference type="Gene3D" id="2.60.40.10">
    <property type="entry name" value="Immunoglobulins"/>
    <property type="match status" value="2"/>
</dbReference>
<dbReference type="PATRIC" id="fig|1581420.6.peg.2880"/>
<keyword evidence="2 9" id="KW-0378">Hydrolase</keyword>
<dbReference type="RefSeq" id="WP_047005088.1">
    <property type="nucleotide sequence ID" value="NZ_LBHB01000006.1"/>
</dbReference>
<comment type="similarity">
    <text evidence="1">Belongs to the glycosyl hydrolase 2 family.</text>
</comment>
<dbReference type="PANTHER" id="PTHR42732:SF1">
    <property type="entry name" value="BETA-MANNOSIDASE"/>
    <property type="match status" value="1"/>
</dbReference>
<keyword evidence="3" id="KW-0326">Glycosidase</keyword>
<dbReference type="GO" id="GO:0004553">
    <property type="term" value="F:hydrolase activity, hydrolyzing O-glycosyl compounds"/>
    <property type="evidence" value="ECO:0007669"/>
    <property type="project" value="InterPro"/>
</dbReference>
<gene>
    <name evidence="9" type="ORF">AAW00_14085</name>
</gene>
<dbReference type="SUPFAM" id="SSF49785">
    <property type="entry name" value="Galactose-binding domain-like"/>
    <property type="match status" value="2"/>
</dbReference>
<comment type="caution">
    <text evidence="9">The sequence shown here is derived from an EMBL/GenBank/DDBJ whole genome shotgun (WGS) entry which is preliminary data.</text>
</comment>
<keyword evidence="4" id="KW-0732">Signal</keyword>
<dbReference type="InterPro" id="IPR006101">
    <property type="entry name" value="Glyco_hydro_2"/>
</dbReference>
<dbReference type="PRINTS" id="PR00132">
    <property type="entry name" value="GLHYDRLASE2"/>
</dbReference>
<dbReference type="InterPro" id="IPR036156">
    <property type="entry name" value="Beta-gal/glucu_dom_sf"/>
</dbReference>
<dbReference type="InterPro" id="IPR013783">
    <property type="entry name" value="Ig-like_fold"/>
</dbReference>
<dbReference type="Pfam" id="PF02836">
    <property type="entry name" value="Glyco_hydro_2_C"/>
    <property type="match status" value="1"/>
</dbReference>
<feature type="domain" description="Glycoside hydrolase family 2 catalytic" evidence="6">
    <location>
        <begin position="336"/>
        <end position="642"/>
    </location>
</feature>
<dbReference type="GO" id="GO:0005975">
    <property type="term" value="P:carbohydrate metabolic process"/>
    <property type="evidence" value="ECO:0007669"/>
    <property type="project" value="InterPro"/>
</dbReference>
<dbReference type="SUPFAM" id="SSF49303">
    <property type="entry name" value="beta-Galactosidase/glucuronidase domain"/>
    <property type="match status" value="1"/>
</dbReference>
<keyword evidence="10" id="KW-1185">Reference proteome</keyword>
<dbReference type="Proteomes" id="UP000053464">
    <property type="component" value="Unassembled WGS sequence"/>
</dbReference>
<evidence type="ECO:0000313" key="10">
    <source>
        <dbReference type="Proteomes" id="UP000053464"/>
    </source>
</evidence>
<dbReference type="InterPro" id="IPR006104">
    <property type="entry name" value="Glyco_hydro_2_N"/>
</dbReference>
<dbReference type="InterPro" id="IPR006103">
    <property type="entry name" value="Glyco_hydro_2_cat"/>
</dbReference>
<dbReference type="Gene3D" id="3.20.20.80">
    <property type="entry name" value="Glycosidases"/>
    <property type="match status" value="1"/>
</dbReference>
<name>A0A0G9MKZ7_9SPHN</name>
<dbReference type="InterPro" id="IPR021720">
    <property type="entry name" value="Malectin_dom"/>
</dbReference>
<organism evidence="9 10">
    <name type="scientific">Aurantiacibacter luteus</name>
    <dbReference type="NCBI Taxonomy" id="1581420"/>
    <lineage>
        <taxon>Bacteria</taxon>
        <taxon>Pseudomonadati</taxon>
        <taxon>Pseudomonadota</taxon>
        <taxon>Alphaproteobacteria</taxon>
        <taxon>Sphingomonadales</taxon>
        <taxon>Erythrobacteraceae</taxon>
        <taxon>Aurantiacibacter</taxon>
    </lineage>
</organism>
<dbReference type="InterPro" id="IPR017853">
    <property type="entry name" value="GH"/>
</dbReference>
<evidence type="ECO:0000259" key="8">
    <source>
        <dbReference type="Pfam" id="PF11721"/>
    </source>
</evidence>
<dbReference type="InterPro" id="IPR051913">
    <property type="entry name" value="GH2_Domain-Containing"/>
</dbReference>
<dbReference type="PANTHER" id="PTHR42732">
    <property type="entry name" value="BETA-GALACTOSIDASE"/>
    <property type="match status" value="1"/>
</dbReference>
<dbReference type="Pfam" id="PF02837">
    <property type="entry name" value="Glyco_hydro_2_N"/>
    <property type="match status" value="1"/>
</dbReference>
<feature type="domain" description="Glycosyl hydrolases family 2 sugar binding" evidence="7">
    <location>
        <begin position="66"/>
        <end position="207"/>
    </location>
</feature>
<proteinExistence type="inferred from homology"/>
<dbReference type="STRING" id="1581420.AAW00_14085"/>
<feature type="domain" description="Malectin" evidence="8">
    <location>
        <begin position="747"/>
        <end position="881"/>
    </location>
</feature>
<sequence length="898" mass="97630">MGRRPARGLGLLALTIGTALASASPVVAQGAGAETRRSLDLDTGWQFNLVGPYAGDGSLEAPDPGAWQVVAVPHTWNRVGYYLSDPEQHINSADNVEKTQGVGWYYRTFESPRLAGSERTYLEFDAVSRTAEVWVNGRKVGENRNPFGRFRLDVTDALRMGGANELYVKVDNTQPAEGNSTAEVLPMTGDFFVRGGIYRPVRLIVAPPVHFDLLDHGGPGVYASTASIAPGAARLNLSARIANSSPKRAELAMVASLIADDGHVVGSQRSAIIVPPGETAEIAGEMALDAPRLWNGVDDPYLHTLRFDLFDESGALIDRIDQPFGVREMRIDPERGFFLNGRPHQLRGAGFHQDTEASDWAVAPGEVERSMQIMRDMGANSVRLAHYQHGAPVHEIADRMGMVLWDEIGLVTAWTNAPDQVELPGAILANARQQLLDLVHQNYNHASVAVWGIANEVDFGPGRPDFLGRPPEVIADPMPLLENLAALSRELDPLRPVVLANCCEERGMQDVPVVAEAVDAVGANRYFGWYYGAPDQLGEHLDTLRAKHPDIPLSVSEYGAGGAPNMHSDNPLGGPIDMGGRTQPEEFATWFHEENWRELAGRDDLWGIWLWNAFDFGTTVRAEGDAQDINTKGLVTYDREIAKDAYYFYRAVWSDEPTVHVQGRRYVDRAYPVTDIRVNSNAASTGMTVNGAALPAQGDCDQNVCVWRDVRLARGENVVVARARFGEETVEDRVVWQLDAAQEQSFRIDSGTVVAAAAEVQFGSDTFFDGGTAGSTDQRGGRGRQAVTAEIAGTQRRDIVASFREGAFSYRVPTGNGRYRITLTFVEPTQAAGARIFDVTAEGDQTLLRVDVAQRAGGTLRAVTESFETVVADGVLDLGFVPVTGEAIVSAIEIAPAD</sequence>
<dbReference type="Pfam" id="PF00703">
    <property type="entry name" value="Glyco_hydro_2"/>
    <property type="match status" value="1"/>
</dbReference>
<protein>
    <submittedName>
        <fullName evidence="9">Glycoside hydrolase</fullName>
    </submittedName>
</protein>
<evidence type="ECO:0000259" key="7">
    <source>
        <dbReference type="Pfam" id="PF02837"/>
    </source>
</evidence>
<dbReference type="Gene3D" id="2.60.120.430">
    <property type="entry name" value="Galactose-binding lectin"/>
    <property type="match status" value="1"/>
</dbReference>
<feature type="chain" id="PRO_5002579766" evidence="4">
    <location>
        <begin position="22"/>
        <end position="898"/>
    </location>
</feature>
<dbReference type="Pfam" id="PF11721">
    <property type="entry name" value="Malectin"/>
    <property type="match status" value="1"/>
</dbReference>
<evidence type="ECO:0000256" key="2">
    <source>
        <dbReference type="ARBA" id="ARBA00022801"/>
    </source>
</evidence>
<evidence type="ECO:0000259" key="5">
    <source>
        <dbReference type="Pfam" id="PF00703"/>
    </source>
</evidence>
<evidence type="ECO:0000256" key="1">
    <source>
        <dbReference type="ARBA" id="ARBA00007401"/>
    </source>
</evidence>
<reference evidence="9 10" key="1">
    <citation type="submission" date="2015-04" db="EMBL/GenBank/DDBJ databases">
        <title>The draft genome sequence of Erythrobacter luteus KA37.</title>
        <authorList>
            <person name="Zhuang L."/>
            <person name="Liu Y."/>
            <person name="Shao Z."/>
        </authorList>
    </citation>
    <scope>NUCLEOTIDE SEQUENCE [LARGE SCALE GENOMIC DNA]</scope>
    <source>
        <strain evidence="9 10">KA37</strain>
    </source>
</reference>
<feature type="domain" description="Glycoside hydrolase family 2 immunoglobulin-like beta-sandwich" evidence="5">
    <location>
        <begin position="229"/>
        <end position="327"/>
    </location>
</feature>
<evidence type="ECO:0000313" key="9">
    <source>
        <dbReference type="EMBL" id="KLE31284.1"/>
    </source>
</evidence>
<dbReference type="InterPro" id="IPR006102">
    <property type="entry name" value="Ig-like_GH2"/>
</dbReference>
<feature type="signal peptide" evidence="4">
    <location>
        <begin position="1"/>
        <end position="21"/>
    </location>
</feature>